<protein>
    <submittedName>
        <fullName evidence="5">Universal stress protein</fullName>
    </submittedName>
</protein>
<gene>
    <name evidence="5" type="ORF">FNH05_14680</name>
</gene>
<dbReference type="AlphaFoldDB" id="A0A558CRW0"/>
<sequence>MSRPDRGTPPFSGNGGGTVVRGAEGAIVVGVDGSGGAALAVRWAAAEAGARNLPLHLLFAAGWVGGGYGGGLPVPQSYFDDLDQAGKTLLAEAKRAAREVSPGVAVTSSMPFEPPVPPLVDASERARMLVLGATGRTGFAGRLAGATAVAVAARALCPVAIVRPRTDGLPIPANAPVVVGVDGSHVSDRAVAVAFEEASWRRVPLIAVHAFSDADAGLLLPEPDRGWGTLSQQQERLLAENLAGWREEYPEVQLEPVAVRDQPRAELLARSEAAQLLVVGSRGRGGVTGLLLGSTSQALIHHAQCPVLVVRAAAPAP</sequence>
<dbReference type="InterPro" id="IPR006016">
    <property type="entry name" value="UspA"/>
</dbReference>
<dbReference type="Pfam" id="PF00582">
    <property type="entry name" value="Usp"/>
    <property type="match status" value="2"/>
</dbReference>
<comment type="caution">
    <text evidence="5">The sequence shown here is derived from an EMBL/GenBank/DDBJ whole genome shotgun (WGS) entry which is preliminary data.</text>
</comment>
<evidence type="ECO:0000256" key="3">
    <source>
        <dbReference type="ARBA" id="ARBA00022840"/>
    </source>
</evidence>
<dbReference type="PANTHER" id="PTHR46268">
    <property type="entry name" value="STRESS RESPONSE PROTEIN NHAX"/>
    <property type="match status" value="1"/>
</dbReference>
<feature type="domain" description="UspA" evidence="4">
    <location>
        <begin position="27"/>
        <end position="163"/>
    </location>
</feature>
<dbReference type="PRINTS" id="PR01438">
    <property type="entry name" value="UNVRSLSTRESS"/>
</dbReference>
<reference evidence="5 6" key="2">
    <citation type="submission" date="2019-08" db="EMBL/GenBank/DDBJ databases">
        <title>Amycolatopsis acidicola sp. nov., isolated from peat swamp forest soil.</title>
        <authorList>
            <person name="Srisuk N."/>
        </authorList>
    </citation>
    <scope>NUCLEOTIDE SEQUENCE [LARGE SCALE GENOMIC DNA]</scope>
    <source>
        <strain evidence="5 6">TBRC 6029</strain>
    </source>
</reference>
<dbReference type="PANTHER" id="PTHR46268:SF27">
    <property type="entry name" value="UNIVERSAL STRESS PROTEIN RV2623"/>
    <property type="match status" value="1"/>
</dbReference>
<feature type="domain" description="UspA" evidence="4">
    <location>
        <begin position="176"/>
        <end position="311"/>
    </location>
</feature>
<dbReference type="InterPro" id="IPR006015">
    <property type="entry name" value="Universal_stress_UspA"/>
</dbReference>
<dbReference type="EMBL" id="VJWX01000123">
    <property type="protein sequence ID" value="TVT51515.1"/>
    <property type="molecule type" value="Genomic_DNA"/>
</dbReference>
<dbReference type="Gene3D" id="3.40.50.620">
    <property type="entry name" value="HUPs"/>
    <property type="match status" value="2"/>
</dbReference>
<dbReference type="SUPFAM" id="SSF52402">
    <property type="entry name" value="Adenine nucleotide alpha hydrolases-like"/>
    <property type="match status" value="2"/>
</dbReference>
<evidence type="ECO:0000313" key="5">
    <source>
        <dbReference type="EMBL" id="TVT51515.1"/>
    </source>
</evidence>
<proteinExistence type="inferred from homology"/>
<reference evidence="5 6" key="1">
    <citation type="submission" date="2019-07" db="EMBL/GenBank/DDBJ databases">
        <authorList>
            <person name="Duangmal K."/>
            <person name="Teo W.F.A."/>
        </authorList>
    </citation>
    <scope>NUCLEOTIDE SEQUENCE [LARGE SCALE GENOMIC DNA]</scope>
    <source>
        <strain evidence="5 6">TBRC 6029</strain>
    </source>
</reference>
<evidence type="ECO:0000256" key="1">
    <source>
        <dbReference type="ARBA" id="ARBA00008791"/>
    </source>
</evidence>
<evidence type="ECO:0000259" key="4">
    <source>
        <dbReference type="Pfam" id="PF00582"/>
    </source>
</evidence>
<evidence type="ECO:0000313" key="6">
    <source>
        <dbReference type="Proteomes" id="UP000320011"/>
    </source>
</evidence>
<name>A0A558CRW0_9PSEU</name>
<evidence type="ECO:0000256" key="2">
    <source>
        <dbReference type="ARBA" id="ARBA00022741"/>
    </source>
</evidence>
<dbReference type="Proteomes" id="UP000320011">
    <property type="component" value="Unassembled WGS sequence"/>
</dbReference>
<comment type="similarity">
    <text evidence="1">Belongs to the universal stress protein A family.</text>
</comment>
<accession>A0A558CRW0</accession>
<keyword evidence="3" id="KW-0067">ATP-binding</keyword>
<organism evidence="5 6">
    <name type="scientific">Amycolatopsis rhizosphaerae</name>
    <dbReference type="NCBI Taxonomy" id="2053003"/>
    <lineage>
        <taxon>Bacteria</taxon>
        <taxon>Bacillati</taxon>
        <taxon>Actinomycetota</taxon>
        <taxon>Actinomycetes</taxon>
        <taxon>Pseudonocardiales</taxon>
        <taxon>Pseudonocardiaceae</taxon>
        <taxon>Amycolatopsis</taxon>
    </lineage>
</organism>
<keyword evidence="6" id="KW-1185">Reference proteome</keyword>
<dbReference type="GO" id="GO:0005524">
    <property type="term" value="F:ATP binding"/>
    <property type="evidence" value="ECO:0007669"/>
    <property type="project" value="UniProtKB-KW"/>
</dbReference>
<dbReference type="InterPro" id="IPR014729">
    <property type="entry name" value="Rossmann-like_a/b/a_fold"/>
</dbReference>
<dbReference type="OrthoDB" id="3404132at2"/>
<keyword evidence="2" id="KW-0547">Nucleotide-binding</keyword>